<evidence type="ECO:0000313" key="1">
    <source>
        <dbReference type="EMBL" id="MBO3360391.1"/>
    </source>
</evidence>
<name>A0AAW4J9Q3_CLOPF</name>
<reference evidence="1" key="1">
    <citation type="submission" date="2020-12" db="EMBL/GenBank/DDBJ databases">
        <title>Comparative genomics of Clostridium perfringens reveals patterns of host-associated phylogenetic clades and virulence factors.</title>
        <authorList>
            <person name="Smith A.H."/>
            <person name="Geier R."/>
        </authorList>
    </citation>
    <scope>NUCLEOTIDE SEQUENCE</scope>
    <source>
        <strain evidence="1">CHD30677R</strain>
    </source>
</reference>
<accession>A0AAW4J9Q3</accession>
<dbReference type="EMBL" id="JAENQP010000023">
    <property type="protein sequence ID" value="MBO3360391.1"/>
    <property type="molecule type" value="Genomic_DNA"/>
</dbReference>
<gene>
    <name evidence="1" type="ORF">JJB47_16775</name>
</gene>
<dbReference type="AlphaFoldDB" id="A0AAW4J9Q3"/>
<organism evidence="1 2">
    <name type="scientific">Clostridium perfringens</name>
    <dbReference type="NCBI Taxonomy" id="1502"/>
    <lineage>
        <taxon>Bacteria</taxon>
        <taxon>Bacillati</taxon>
        <taxon>Bacillota</taxon>
        <taxon>Clostridia</taxon>
        <taxon>Eubacteriales</taxon>
        <taxon>Clostridiaceae</taxon>
        <taxon>Clostridium</taxon>
    </lineage>
</organism>
<comment type="caution">
    <text evidence="1">The sequence shown here is derived from an EMBL/GenBank/DDBJ whole genome shotgun (WGS) entry which is preliminary data.</text>
</comment>
<evidence type="ECO:0000313" key="2">
    <source>
        <dbReference type="Proteomes" id="UP000668068"/>
    </source>
</evidence>
<protein>
    <recommendedName>
        <fullName evidence="3">AlwI family type II restriction endonuclease</fullName>
    </recommendedName>
</protein>
<dbReference type="RefSeq" id="WP_208341100.1">
    <property type="nucleotide sequence ID" value="NZ_JAENQO010000023.1"/>
</dbReference>
<proteinExistence type="predicted"/>
<evidence type="ECO:0008006" key="3">
    <source>
        <dbReference type="Google" id="ProtNLM"/>
    </source>
</evidence>
<sequence>MEMWSLGTALRNPYRIEEFLRVLSRFDGEIWNNNTQLDYYIELIRSNVVNPKKVRISDLNCNQQEARRIMRNRYKDAPMRGRVLGSLFEKLGIINIINNRINITQIGSNILERNGDFSENLIEALRSWRYINPISQLNNSIRTTNFNPFIATINIIERVNQIIGENSGISYQEYIFFVKILDCYDLIDYFANLIVNSRRDMRVLQNQIEFVRRNCINDYNENDYSDNEIKYFVATNLLTFNNGILNLNY</sequence>
<dbReference type="Proteomes" id="UP000668068">
    <property type="component" value="Unassembled WGS sequence"/>
</dbReference>